<gene>
    <name evidence="2" type="ORF">GCM10007047_29110</name>
</gene>
<proteinExistence type="predicted"/>
<protein>
    <recommendedName>
        <fullName evidence="4">PEP-CTERM protein-sorting domain-containing protein</fullName>
    </recommendedName>
</protein>
<evidence type="ECO:0008006" key="4">
    <source>
        <dbReference type="Google" id="ProtNLM"/>
    </source>
</evidence>
<evidence type="ECO:0000256" key="1">
    <source>
        <dbReference type="SAM" id="SignalP"/>
    </source>
</evidence>
<accession>A0A8J3DE96</accession>
<dbReference type="EMBL" id="BMXG01000022">
    <property type="protein sequence ID" value="GHC09923.1"/>
    <property type="molecule type" value="Genomic_DNA"/>
</dbReference>
<name>A0A8J3DE96_9BACT</name>
<dbReference type="AlphaFoldDB" id="A0A8J3DE96"/>
<reference evidence="2" key="1">
    <citation type="journal article" date="2014" name="Int. J. Syst. Evol. Microbiol.">
        <title>Complete genome sequence of Corynebacterium casei LMG S-19264T (=DSM 44701T), isolated from a smear-ripened cheese.</title>
        <authorList>
            <consortium name="US DOE Joint Genome Institute (JGI-PGF)"/>
            <person name="Walter F."/>
            <person name="Albersmeier A."/>
            <person name="Kalinowski J."/>
            <person name="Ruckert C."/>
        </authorList>
    </citation>
    <scope>NUCLEOTIDE SEQUENCE</scope>
    <source>
        <strain evidence="2">KCTC 12870</strain>
    </source>
</reference>
<dbReference type="Proteomes" id="UP000642829">
    <property type="component" value="Unassembled WGS sequence"/>
</dbReference>
<dbReference type="RefSeq" id="WP_189516553.1">
    <property type="nucleotide sequence ID" value="NZ_BMXG01000022.1"/>
</dbReference>
<evidence type="ECO:0000313" key="3">
    <source>
        <dbReference type="Proteomes" id="UP000642829"/>
    </source>
</evidence>
<feature type="chain" id="PRO_5035165086" description="PEP-CTERM protein-sorting domain-containing protein" evidence="1">
    <location>
        <begin position="23"/>
        <end position="225"/>
    </location>
</feature>
<organism evidence="2 3">
    <name type="scientific">Cerasicoccus arenae</name>
    <dbReference type="NCBI Taxonomy" id="424488"/>
    <lineage>
        <taxon>Bacteria</taxon>
        <taxon>Pseudomonadati</taxon>
        <taxon>Verrucomicrobiota</taxon>
        <taxon>Opitutia</taxon>
        <taxon>Puniceicoccales</taxon>
        <taxon>Cerasicoccaceae</taxon>
        <taxon>Cerasicoccus</taxon>
    </lineage>
</organism>
<dbReference type="InterPro" id="IPR013424">
    <property type="entry name" value="Ice-binding_C"/>
</dbReference>
<reference evidence="2" key="2">
    <citation type="submission" date="2020-09" db="EMBL/GenBank/DDBJ databases">
        <authorList>
            <person name="Sun Q."/>
            <person name="Kim S."/>
        </authorList>
    </citation>
    <scope>NUCLEOTIDE SEQUENCE</scope>
    <source>
        <strain evidence="2">KCTC 12870</strain>
    </source>
</reference>
<comment type="caution">
    <text evidence="2">The sequence shown here is derived from an EMBL/GenBank/DDBJ whole genome shotgun (WGS) entry which is preliminary data.</text>
</comment>
<keyword evidence="3" id="KW-1185">Reference proteome</keyword>
<feature type="signal peptide" evidence="1">
    <location>
        <begin position="1"/>
        <end position="22"/>
    </location>
</feature>
<keyword evidence="1" id="KW-0732">Signal</keyword>
<sequence>MKNMLKLPIVCSIIFVAQAAIAETVVDVSPTAPDTNIEASFTSGTASGYQWRDNENSRRDLGQSFLADSSFTLDAFSFSALGNVQAGASGASFDVKIFESDNISLIGSAISTQSGTYLTSGSNPVSGNWIVFDLEDVALTAGNYYTIVLSWDSAGVQDQDQVFGMVSGNLYGDGSAWESSDGVNFSSLGGDLQFTVQSIPEPSTVALFLGVVAISVVARQRRNRK</sequence>
<evidence type="ECO:0000313" key="2">
    <source>
        <dbReference type="EMBL" id="GHC09923.1"/>
    </source>
</evidence>
<dbReference type="NCBIfam" id="TIGR02595">
    <property type="entry name" value="PEP_CTERM"/>
    <property type="match status" value="1"/>
</dbReference>